<dbReference type="EMBL" id="VSRR010025588">
    <property type="protein sequence ID" value="MPC66976.1"/>
    <property type="molecule type" value="Genomic_DNA"/>
</dbReference>
<evidence type="ECO:0000313" key="1">
    <source>
        <dbReference type="EMBL" id="MPC66976.1"/>
    </source>
</evidence>
<accession>A0A5B7HAI9</accession>
<sequence>MVASSVQGRGGVVALHFKVVRCSVVNEESLVFLALHLEALSYTPRLPALPSSPSSFPSLLFLSFLSLAIPPTSPVPPSCNVRCDGEFPGSFPRRESVVTRVHWQAAIELNAVHGGVIIAILRLHLRKQITFSQISPSFTSKLSK</sequence>
<evidence type="ECO:0000313" key="2">
    <source>
        <dbReference type="Proteomes" id="UP000324222"/>
    </source>
</evidence>
<comment type="caution">
    <text evidence="1">The sequence shown here is derived from an EMBL/GenBank/DDBJ whole genome shotgun (WGS) entry which is preliminary data.</text>
</comment>
<keyword evidence="2" id="KW-1185">Reference proteome</keyword>
<protein>
    <submittedName>
        <fullName evidence="1">Uncharacterized protein</fullName>
    </submittedName>
</protein>
<gene>
    <name evidence="1" type="ORF">E2C01_061135</name>
</gene>
<proteinExistence type="predicted"/>
<organism evidence="1 2">
    <name type="scientific">Portunus trituberculatus</name>
    <name type="common">Swimming crab</name>
    <name type="synonym">Neptunus trituberculatus</name>
    <dbReference type="NCBI Taxonomy" id="210409"/>
    <lineage>
        <taxon>Eukaryota</taxon>
        <taxon>Metazoa</taxon>
        <taxon>Ecdysozoa</taxon>
        <taxon>Arthropoda</taxon>
        <taxon>Crustacea</taxon>
        <taxon>Multicrustacea</taxon>
        <taxon>Malacostraca</taxon>
        <taxon>Eumalacostraca</taxon>
        <taxon>Eucarida</taxon>
        <taxon>Decapoda</taxon>
        <taxon>Pleocyemata</taxon>
        <taxon>Brachyura</taxon>
        <taxon>Eubrachyura</taxon>
        <taxon>Portunoidea</taxon>
        <taxon>Portunidae</taxon>
        <taxon>Portuninae</taxon>
        <taxon>Portunus</taxon>
    </lineage>
</organism>
<reference evidence="1 2" key="1">
    <citation type="submission" date="2019-05" db="EMBL/GenBank/DDBJ databases">
        <title>Another draft genome of Portunus trituberculatus and its Hox gene families provides insights of decapod evolution.</title>
        <authorList>
            <person name="Jeong J.-H."/>
            <person name="Song I."/>
            <person name="Kim S."/>
            <person name="Choi T."/>
            <person name="Kim D."/>
            <person name="Ryu S."/>
            <person name="Kim W."/>
        </authorList>
    </citation>
    <scope>NUCLEOTIDE SEQUENCE [LARGE SCALE GENOMIC DNA]</scope>
    <source>
        <tissue evidence="1">Muscle</tissue>
    </source>
</reference>
<dbReference type="AlphaFoldDB" id="A0A5B7HAI9"/>
<dbReference type="Proteomes" id="UP000324222">
    <property type="component" value="Unassembled WGS sequence"/>
</dbReference>
<name>A0A5B7HAI9_PORTR</name>